<dbReference type="EMBL" id="JAHBMH010000007">
    <property type="protein sequence ID" value="KAK1939722.1"/>
    <property type="molecule type" value="Genomic_DNA"/>
</dbReference>
<dbReference type="InterPro" id="IPR011009">
    <property type="entry name" value="Kinase-like_dom_sf"/>
</dbReference>
<evidence type="ECO:0000313" key="4">
    <source>
        <dbReference type="EMBL" id="KAK1939722.1"/>
    </source>
</evidence>
<keyword evidence="1" id="KW-0547">Nucleotide-binding</keyword>
<reference evidence="4" key="2">
    <citation type="submission" date="2021-05" db="EMBL/GenBank/DDBJ databases">
        <authorList>
            <person name="Pain A."/>
        </authorList>
    </citation>
    <scope>NUCLEOTIDE SEQUENCE</scope>
    <source>
        <strain evidence="4">1802A</strain>
    </source>
</reference>
<dbReference type="GO" id="GO:0004672">
    <property type="term" value="F:protein kinase activity"/>
    <property type="evidence" value="ECO:0007669"/>
    <property type="project" value="InterPro"/>
</dbReference>
<dbReference type="InterPro" id="IPR008271">
    <property type="entry name" value="Ser/Thr_kinase_AS"/>
</dbReference>
<keyword evidence="2" id="KW-0067">ATP-binding</keyword>
<dbReference type="Pfam" id="PF00069">
    <property type="entry name" value="Pkinase"/>
    <property type="match status" value="1"/>
</dbReference>
<dbReference type="Gene3D" id="1.10.510.10">
    <property type="entry name" value="Transferase(Phosphotransferase) domain 1"/>
    <property type="match status" value="1"/>
</dbReference>
<keyword evidence="4" id="KW-0808">Transferase</keyword>
<dbReference type="InterPro" id="IPR000719">
    <property type="entry name" value="Prot_kinase_dom"/>
</dbReference>
<feature type="domain" description="Protein kinase" evidence="3">
    <location>
        <begin position="26"/>
        <end position="355"/>
    </location>
</feature>
<protein>
    <submittedName>
        <fullName evidence="4">Glycogen synthase kinase-3 alpha</fullName>
    </submittedName>
</protein>
<evidence type="ECO:0000256" key="1">
    <source>
        <dbReference type="ARBA" id="ARBA00022741"/>
    </source>
</evidence>
<comment type="caution">
    <text evidence="4">The sequence shown here is derived from an EMBL/GenBank/DDBJ whole genome shotgun (WGS) entry which is preliminary data.</text>
</comment>
<evidence type="ECO:0000259" key="3">
    <source>
        <dbReference type="PROSITE" id="PS50011"/>
    </source>
</evidence>
<accession>A0AAD9GJQ5</accession>
<dbReference type="InterPro" id="IPR050117">
    <property type="entry name" value="MAPK"/>
</dbReference>
<dbReference type="AlphaFoldDB" id="A0AAD9GJQ5"/>
<dbReference type="PROSITE" id="PS00108">
    <property type="entry name" value="PROTEIN_KINASE_ST"/>
    <property type="match status" value="1"/>
</dbReference>
<evidence type="ECO:0000256" key="2">
    <source>
        <dbReference type="ARBA" id="ARBA00022840"/>
    </source>
</evidence>
<organism evidence="4 5">
    <name type="scientific">Babesia divergens</name>
    <dbReference type="NCBI Taxonomy" id="32595"/>
    <lineage>
        <taxon>Eukaryota</taxon>
        <taxon>Sar</taxon>
        <taxon>Alveolata</taxon>
        <taxon>Apicomplexa</taxon>
        <taxon>Aconoidasida</taxon>
        <taxon>Piroplasmida</taxon>
        <taxon>Babesiidae</taxon>
        <taxon>Babesia</taxon>
    </lineage>
</organism>
<dbReference type="SUPFAM" id="SSF56112">
    <property type="entry name" value="Protein kinase-like (PK-like)"/>
    <property type="match status" value="1"/>
</dbReference>
<dbReference type="GO" id="GO:0005524">
    <property type="term" value="F:ATP binding"/>
    <property type="evidence" value="ECO:0007669"/>
    <property type="project" value="UniProtKB-KW"/>
</dbReference>
<dbReference type="Gene3D" id="3.30.200.20">
    <property type="entry name" value="Phosphorylase Kinase, domain 1"/>
    <property type="match status" value="1"/>
</dbReference>
<dbReference type="SMART" id="SM00220">
    <property type="entry name" value="S_TKc"/>
    <property type="match status" value="1"/>
</dbReference>
<dbReference type="PANTHER" id="PTHR24055">
    <property type="entry name" value="MITOGEN-ACTIVATED PROTEIN KINASE"/>
    <property type="match status" value="1"/>
</dbReference>
<name>A0AAD9GJQ5_BABDI</name>
<gene>
    <name evidence="4" type="ORF">X943_002575</name>
</gene>
<sequence>MVVGALCELIRKFSSPTKLPMSPSELIFHKKIARGAFGAVYLATDQAGTKYAVKRTRKFGMKRSRELINLGLCKDAENVMQYLGTFYTRNHNGTIMQNSLFEHVPYSLRAFIRYLKHRQLVQHAAMQNGGKHMMVRLPPENAPTHDVLNGILELHDRGLVHRDLKPDNILIDDDRRPSIAKVCDLGSAKKINRLCLTNTSEMDLKQTPSTPYVCSRWYRAPELLFGRTYYTVGPIQLHTQCLAFGCMCAEMLLLRPLFASNDESDARQVITLIEILGSPSRAEMKKLLDASPSDAIRKQLEMLFQMIHSKGSLRNILTTIAKGNPRLMAVANVAYNLLRWCPEDRISLQDAQKMLNTGRREGIENTNIRRR</sequence>
<proteinExistence type="predicted"/>
<dbReference type="Proteomes" id="UP001195914">
    <property type="component" value="Unassembled WGS sequence"/>
</dbReference>
<dbReference type="PROSITE" id="PS50011">
    <property type="entry name" value="PROTEIN_KINASE_DOM"/>
    <property type="match status" value="1"/>
</dbReference>
<keyword evidence="4" id="KW-0418">Kinase</keyword>
<keyword evidence="5" id="KW-1185">Reference proteome</keyword>
<reference evidence="4" key="1">
    <citation type="journal article" date="2014" name="Nucleic Acids Res.">
        <title>The evolutionary dynamics of variant antigen genes in Babesia reveal a history of genomic innovation underlying host-parasite interaction.</title>
        <authorList>
            <person name="Jackson A.P."/>
            <person name="Otto T.D."/>
            <person name="Darby A."/>
            <person name="Ramaprasad A."/>
            <person name="Xia D."/>
            <person name="Echaide I.E."/>
            <person name="Farber M."/>
            <person name="Gahlot S."/>
            <person name="Gamble J."/>
            <person name="Gupta D."/>
            <person name="Gupta Y."/>
            <person name="Jackson L."/>
            <person name="Malandrin L."/>
            <person name="Malas T.B."/>
            <person name="Moussa E."/>
            <person name="Nair M."/>
            <person name="Reid A.J."/>
            <person name="Sanders M."/>
            <person name="Sharma J."/>
            <person name="Tracey A."/>
            <person name="Quail M.A."/>
            <person name="Weir W."/>
            <person name="Wastling J.M."/>
            <person name="Hall N."/>
            <person name="Willadsen P."/>
            <person name="Lingelbach K."/>
            <person name="Shiels B."/>
            <person name="Tait A."/>
            <person name="Berriman M."/>
            <person name="Allred D.R."/>
            <person name="Pain A."/>
        </authorList>
    </citation>
    <scope>NUCLEOTIDE SEQUENCE</scope>
    <source>
        <strain evidence="4">1802A</strain>
    </source>
</reference>
<evidence type="ECO:0000313" key="5">
    <source>
        <dbReference type="Proteomes" id="UP001195914"/>
    </source>
</evidence>